<protein>
    <submittedName>
        <fullName evidence="2">Uncharacterized protein</fullName>
    </submittedName>
</protein>
<proteinExistence type="predicted"/>
<comment type="caution">
    <text evidence="2">The sequence shown here is derived from an EMBL/GenBank/DDBJ whole genome shotgun (WGS) entry which is preliminary data.</text>
</comment>
<reference evidence="2 3" key="1">
    <citation type="submission" date="2024-01" db="EMBL/GenBank/DDBJ databases">
        <authorList>
            <person name="Alioto T."/>
            <person name="Alioto T."/>
            <person name="Gomez Garrido J."/>
        </authorList>
    </citation>
    <scope>NUCLEOTIDE SEQUENCE [LARGE SCALE GENOMIC DNA]</scope>
</reference>
<evidence type="ECO:0000256" key="1">
    <source>
        <dbReference type="SAM" id="MobiDB-lite"/>
    </source>
</evidence>
<gene>
    <name evidence="2" type="ORF">FSCOSCO3_A019312</name>
</gene>
<dbReference type="AlphaFoldDB" id="A0AAV1PIX6"/>
<accession>A0AAV1PIX6</accession>
<organism evidence="2 3">
    <name type="scientific">Scomber scombrus</name>
    <name type="common">Atlantic mackerel</name>
    <name type="synonym">Scomber vernalis</name>
    <dbReference type="NCBI Taxonomy" id="13677"/>
    <lineage>
        <taxon>Eukaryota</taxon>
        <taxon>Metazoa</taxon>
        <taxon>Chordata</taxon>
        <taxon>Craniata</taxon>
        <taxon>Vertebrata</taxon>
        <taxon>Euteleostomi</taxon>
        <taxon>Actinopterygii</taxon>
        <taxon>Neopterygii</taxon>
        <taxon>Teleostei</taxon>
        <taxon>Neoteleostei</taxon>
        <taxon>Acanthomorphata</taxon>
        <taxon>Pelagiaria</taxon>
        <taxon>Scombriformes</taxon>
        <taxon>Scombridae</taxon>
        <taxon>Scomber</taxon>
    </lineage>
</organism>
<dbReference type="EMBL" id="CAWUFR010000175">
    <property type="protein sequence ID" value="CAK6971343.1"/>
    <property type="molecule type" value="Genomic_DNA"/>
</dbReference>
<name>A0AAV1PIX6_SCOSC</name>
<keyword evidence="3" id="KW-1185">Reference proteome</keyword>
<feature type="region of interest" description="Disordered" evidence="1">
    <location>
        <begin position="1"/>
        <end position="24"/>
    </location>
</feature>
<evidence type="ECO:0000313" key="3">
    <source>
        <dbReference type="Proteomes" id="UP001314229"/>
    </source>
</evidence>
<dbReference type="Proteomes" id="UP001314229">
    <property type="component" value="Unassembled WGS sequence"/>
</dbReference>
<evidence type="ECO:0000313" key="2">
    <source>
        <dbReference type="EMBL" id="CAK6971343.1"/>
    </source>
</evidence>
<sequence>MYAHYIPDSTAKGDSVANDQNRTPHQAVLSCSRDMHDASDDVTARYWTIREELSSLNIQPVMDDDEDDDFDHIYDEDTKTLSFKYRDTGTIFYL</sequence>